<dbReference type="InterPro" id="IPR013332">
    <property type="entry name" value="KPR_N"/>
</dbReference>
<gene>
    <name evidence="6" type="ORF">F4148_16880</name>
</gene>
<dbReference type="Pfam" id="PF08546">
    <property type="entry name" value="ApbA_C"/>
    <property type="match status" value="1"/>
</dbReference>
<dbReference type="GO" id="GO:0015940">
    <property type="term" value="P:pantothenate biosynthetic process"/>
    <property type="evidence" value="ECO:0007669"/>
    <property type="project" value="InterPro"/>
</dbReference>
<evidence type="ECO:0000259" key="5">
    <source>
        <dbReference type="Pfam" id="PF08546"/>
    </source>
</evidence>
<evidence type="ECO:0000313" key="6">
    <source>
        <dbReference type="EMBL" id="MYH63348.1"/>
    </source>
</evidence>
<dbReference type="NCBIfam" id="TIGR00745">
    <property type="entry name" value="apbA_panE"/>
    <property type="match status" value="1"/>
</dbReference>
<proteinExistence type="inferred from homology"/>
<dbReference type="AlphaFoldDB" id="A0A6B1G4S8"/>
<dbReference type="SUPFAM" id="SSF48179">
    <property type="entry name" value="6-phosphogluconate dehydrogenase C-terminal domain-like"/>
    <property type="match status" value="1"/>
</dbReference>
<evidence type="ECO:0000259" key="4">
    <source>
        <dbReference type="Pfam" id="PF02558"/>
    </source>
</evidence>
<sequence length="362" mass="38023">MDSLRILVIGAGAIGCFVGGKLASAGHDVKLVGRARTAAALQTHGLELYAADGTVERVLTVSAVASVQEAFPGPYDIALLAVKSYDTATVLDEMAAASEPPPAVLSLQNGVGNEEQIAARFGPQRVIAGTITAPVEVKQPGVVQVTKPTFAIGLADFRGENEKTGSRTHSSLLTTLSSTFSSAGLPTKMYNDAHSMKWSKLLLNMIGNATSAILAEPPTITFADPRIADLEIDALREALRVMAAAGIRPLNVEKYPLRTLAPLLRFGPRPLLRSALHRVVGGARGGKMPSLFLDLESGKRGSEVAWYNGAIVRKGVELGIETPANCLLTETVQQLAADPGLRAGWRGNFEQLSAAARGEAGP</sequence>
<dbReference type="Gene3D" id="3.40.50.720">
    <property type="entry name" value="NAD(P)-binding Rossmann-like Domain"/>
    <property type="match status" value="1"/>
</dbReference>
<protein>
    <submittedName>
        <fullName evidence="6">2-dehydropantoate 2-reductase</fullName>
        <ecNumber evidence="6">1.1.1.169</ecNumber>
    </submittedName>
</protein>
<keyword evidence="2" id="KW-0521">NADP</keyword>
<comment type="similarity">
    <text evidence="1">Belongs to the ketopantoate reductase family.</text>
</comment>
<dbReference type="InterPro" id="IPR036291">
    <property type="entry name" value="NAD(P)-bd_dom_sf"/>
</dbReference>
<dbReference type="InterPro" id="IPR013752">
    <property type="entry name" value="KPA_reductase"/>
</dbReference>
<name>A0A6B1G4S8_9CHLR</name>
<dbReference type="InterPro" id="IPR003710">
    <property type="entry name" value="ApbA"/>
</dbReference>
<keyword evidence="3 6" id="KW-0560">Oxidoreductase</keyword>
<dbReference type="PROSITE" id="PS51257">
    <property type="entry name" value="PROKAR_LIPOPROTEIN"/>
    <property type="match status" value="1"/>
</dbReference>
<dbReference type="PANTHER" id="PTHR21708">
    <property type="entry name" value="PROBABLE 2-DEHYDROPANTOATE 2-REDUCTASE"/>
    <property type="match status" value="1"/>
</dbReference>
<organism evidence="6">
    <name type="scientific">Caldilineaceae bacterium SB0675_bin_29</name>
    <dbReference type="NCBI Taxonomy" id="2605266"/>
    <lineage>
        <taxon>Bacteria</taxon>
        <taxon>Bacillati</taxon>
        <taxon>Chloroflexota</taxon>
        <taxon>Caldilineae</taxon>
        <taxon>Caldilineales</taxon>
        <taxon>Caldilineaceae</taxon>
    </lineage>
</organism>
<comment type="caution">
    <text evidence="6">The sequence shown here is derived from an EMBL/GenBank/DDBJ whole genome shotgun (WGS) entry which is preliminary data.</text>
</comment>
<evidence type="ECO:0000256" key="3">
    <source>
        <dbReference type="ARBA" id="ARBA00023002"/>
    </source>
</evidence>
<feature type="domain" description="Ketopantoate reductase C-terminal" evidence="5">
    <location>
        <begin position="195"/>
        <end position="335"/>
    </location>
</feature>
<dbReference type="EMBL" id="VYDA01000600">
    <property type="protein sequence ID" value="MYH63348.1"/>
    <property type="molecule type" value="Genomic_DNA"/>
</dbReference>
<dbReference type="InterPro" id="IPR051402">
    <property type="entry name" value="KPR-Related"/>
</dbReference>
<evidence type="ECO:0000256" key="1">
    <source>
        <dbReference type="ARBA" id="ARBA00007870"/>
    </source>
</evidence>
<dbReference type="PANTHER" id="PTHR21708:SF26">
    <property type="entry name" value="2-DEHYDROPANTOATE 2-REDUCTASE"/>
    <property type="match status" value="1"/>
</dbReference>
<dbReference type="InterPro" id="IPR013328">
    <property type="entry name" value="6PGD_dom2"/>
</dbReference>
<dbReference type="EC" id="1.1.1.169" evidence="6"/>
<evidence type="ECO:0000256" key="2">
    <source>
        <dbReference type="ARBA" id="ARBA00022857"/>
    </source>
</evidence>
<reference evidence="6" key="1">
    <citation type="submission" date="2019-09" db="EMBL/GenBank/DDBJ databases">
        <title>Characterisation of the sponge microbiome using genome-centric metagenomics.</title>
        <authorList>
            <person name="Engelberts J.P."/>
            <person name="Robbins S.J."/>
            <person name="De Goeij J.M."/>
            <person name="Aranda M."/>
            <person name="Bell S.C."/>
            <person name="Webster N.S."/>
        </authorList>
    </citation>
    <scope>NUCLEOTIDE SEQUENCE</scope>
    <source>
        <strain evidence="6">SB0675_bin_29</strain>
    </source>
</reference>
<dbReference type="SUPFAM" id="SSF51735">
    <property type="entry name" value="NAD(P)-binding Rossmann-fold domains"/>
    <property type="match status" value="1"/>
</dbReference>
<accession>A0A6B1G4S8</accession>
<feature type="domain" description="Ketopantoate reductase N-terminal" evidence="4">
    <location>
        <begin position="6"/>
        <end position="147"/>
    </location>
</feature>
<dbReference type="InterPro" id="IPR008927">
    <property type="entry name" value="6-PGluconate_DH-like_C_sf"/>
</dbReference>
<dbReference type="Gene3D" id="1.10.1040.10">
    <property type="entry name" value="N-(1-d-carboxylethyl)-l-norvaline Dehydrogenase, domain 2"/>
    <property type="match status" value="1"/>
</dbReference>
<dbReference type="GO" id="GO:0005737">
    <property type="term" value="C:cytoplasm"/>
    <property type="evidence" value="ECO:0007669"/>
    <property type="project" value="TreeGrafter"/>
</dbReference>
<dbReference type="Pfam" id="PF02558">
    <property type="entry name" value="ApbA"/>
    <property type="match status" value="1"/>
</dbReference>
<dbReference type="GO" id="GO:0008677">
    <property type="term" value="F:2-dehydropantoate 2-reductase activity"/>
    <property type="evidence" value="ECO:0007669"/>
    <property type="project" value="UniProtKB-EC"/>
</dbReference>